<dbReference type="NCBIfam" id="TIGR01001">
    <property type="entry name" value="metA"/>
    <property type="match status" value="1"/>
</dbReference>
<organism evidence="7 8">
    <name type="scientific">Puniceispirillum marinum (strain IMCC1322)</name>
    <dbReference type="NCBI Taxonomy" id="488538"/>
    <lineage>
        <taxon>Bacteria</taxon>
        <taxon>Pseudomonadati</taxon>
        <taxon>Pseudomonadota</taxon>
        <taxon>Alphaproteobacteria</taxon>
        <taxon>Candidatus Puniceispirillales</taxon>
        <taxon>Candidatus Puniceispirillaceae</taxon>
        <taxon>Candidatus Puniceispirillum</taxon>
    </lineage>
</organism>
<evidence type="ECO:0000256" key="2">
    <source>
        <dbReference type="ARBA" id="ARBA00022605"/>
    </source>
</evidence>
<evidence type="ECO:0000256" key="6">
    <source>
        <dbReference type="PIRSR" id="PIRSR000450-1"/>
    </source>
</evidence>
<feature type="active site" evidence="5">
    <location>
        <position position="236"/>
    </location>
</feature>
<keyword evidence="3 5" id="KW-0808">Transferase</keyword>
<evidence type="ECO:0000313" key="7">
    <source>
        <dbReference type="EMBL" id="ADE39579.1"/>
    </source>
</evidence>
<dbReference type="GO" id="GO:0004414">
    <property type="term" value="F:homoserine O-acetyltransferase activity"/>
    <property type="evidence" value="ECO:0007669"/>
    <property type="project" value="UniProtKB-EC"/>
</dbReference>
<dbReference type="SUPFAM" id="SSF52317">
    <property type="entry name" value="Class I glutamine amidotransferase-like"/>
    <property type="match status" value="1"/>
</dbReference>
<dbReference type="Proteomes" id="UP000007460">
    <property type="component" value="Chromosome"/>
</dbReference>
<dbReference type="Gene3D" id="3.40.50.880">
    <property type="match status" value="1"/>
</dbReference>
<keyword evidence="2 5" id="KW-0028">Amino-acid biosynthesis</keyword>
<evidence type="ECO:0000313" key="8">
    <source>
        <dbReference type="Proteomes" id="UP000007460"/>
    </source>
</evidence>
<comment type="pathway">
    <text evidence="5">Amino-acid biosynthesis; L-methionine biosynthesis via de novo pathway; O-acetyl-L-homoserine from L-homoserine: step 1/1.</text>
</comment>
<reference evidence="7 8" key="1">
    <citation type="journal article" date="2010" name="J. Bacteriol.">
        <title>Complete genome sequence of "Candidatus Puniceispirillum marinum" IMCC1322, a representative of the SAR116 clade in the Alphaproteobacteria.</title>
        <authorList>
            <person name="Oh H.M."/>
            <person name="Kwon K.K."/>
            <person name="Kang I."/>
            <person name="Kang S.G."/>
            <person name="Lee J.H."/>
            <person name="Kim S.J."/>
            <person name="Cho J.C."/>
        </authorList>
    </citation>
    <scope>NUCLEOTIDE SEQUENCE [LARGE SCALE GENOMIC DNA]</scope>
    <source>
        <strain evidence="7 8">IMCC1322</strain>
    </source>
</reference>
<feature type="active site" description="Proton acceptor" evidence="5">
    <location>
        <position position="234"/>
    </location>
</feature>
<sequence length="306" mass="35600">MPIKVPDNLPALETLRAEAVDIIPQELAMQQDIRPLRLLLLNLMPKKKDTEIQFARLFGNTPLQVEMILMTTASYTPRNTEPGYMRRFYRQLDDVRDDYFDALIVTGAPIETLEFNDVTYWQELTDIMEWSRTHCFRRLGICWGAQALLHYFHDVPKYEMDEKLFGVFEHQLTDLSGRLMNGFTDRFPMPISRYTMNRQDDLEKAGLQVLAQGHECGVGMVRDAQTGDLFVLNHLEYDAATLADEFHRDAAEGKDTALPKHYFPNNDMTQMPVNFWRPFAFLLMSNWINDLYQATPYDLAATLKDR</sequence>
<evidence type="ECO:0000256" key="3">
    <source>
        <dbReference type="ARBA" id="ARBA00022679"/>
    </source>
</evidence>
<feature type="binding site" evidence="5">
    <location>
        <position position="192"/>
    </location>
    <ligand>
        <name>substrate</name>
    </ligand>
</feature>
<dbReference type="InterPro" id="IPR033752">
    <property type="entry name" value="MetA_family"/>
</dbReference>
<keyword evidence="5" id="KW-0486">Methionine biosynthesis</keyword>
<dbReference type="EMBL" id="CP001751">
    <property type="protein sequence ID" value="ADE39579.1"/>
    <property type="molecule type" value="Genomic_DNA"/>
</dbReference>
<name>D5BTI2_PUNMI</name>
<comment type="caution">
    <text evidence="5">Lacks conserved residue(s) required for the propagation of feature annotation.</text>
</comment>
<evidence type="ECO:0000256" key="1">
    <source>
        <dbReference type="ARBA" id="ARBA00022490"/>
    </source>
</evidence>
<feature type="site" description="Important for acyl-CoA specificity" evidence="5">
    <location>
        <position position="111"/>
    </location>
</feature>
<proteinExistence type="inferred from homology"/>
<dbReference type="InterPro" id="IPR005697">
    <property type="entry name" value="HST_MetA"/>
</dbReference>
<dbReference type="eggNOG" id="COG1897">
    <property type="taxonomic scope" value="Bacteria"/>
</dbReference>
<dbReference type="UniPathway" id="UPA00051">
    <property type="reaction ID" value="UER00074"/>
</dbReference>
<comment type="catalytic activity">
    <reaction evidence="5">
        <text>L-homoserine + acetyl-CoA = O-acetyl-L-homoserine + CoA</text>
        <dbReference type="Rhea" id="RHEA:13701"/>
        <dbReference type="ChEBI" id="CHEBI:57287"/>
        <dbReference type="ChEBI" id="CHEBI:57288"/>
        <dbReference type="ChEBI" id="CHEBI:57476"/>
        <dbReference type="ChEBI" id="CHEBI:57716"/>
        <dbReference type="EC" id="2.3.1.31"/>
    </reaction>
</comment>
<keyword evidence="4 5" id="KW-0012">Acyltransferase</keyword>
<dbReference type="STRING" id="488538.SAR116_1336"/>
<dbReference type="HOGENOM" id="CLU_057851_0_1_5"/>
<feature type="active site" description="Acyl-thioester intermediate" evidence="5 6">
    <location>
        <position position="142"/>
    </location>
</feature>
<dbReference type="RefSeq" id="WP_013046206.1">
    <property type="nucleotide sequence ID" value="NC_014010.1"/>
</dbReference>
<dbReference type="HAMAP" id="MF_00295">
    <property type="entry name" value="MetA_acyltransf"/>
    <property type="match status" value="1"/>
</dbReference>
<dbReference type="AlphaFoldDB" id="D5BTI2"/>
<keyword evidence="1 5" id="KW-0963">Cytoplasm</keyword>
<dbReference type="PIRSF" id="PIRSF000450">
    <property type="entry name" value="H_ser_succinyltr"/>
    <property type="match status" value="1"/>
</dbReference>
<comment type="function">
    <text evidence="5">Transfers an acetyl group from acetyl-CoA to L-homoserine, forming acetyl-L-homoserine.</text>
</comment>
<feature type="site" description="Important for substrate specificity" evidence="5">
    <location>
        <position position="192"/>
    </location>
</feature>
<dbReference type="KEGG" id="apb:SAR116_1336"/>
<feature type="binding site" evidence="5">
    <location>
        <position position="248"/>
    </location>
    <ligand>
        <name>substrate</name>
    </ligand>
</feature>
<protein>
    <recommendedName>
        <fullName evidence="5">Homoserine O-acetyltransferase</fullName>
        <shortName evidence="5">HAT</shortName>
        <ecNumber evidence="5">2.3.1.31</ecNumber>
    </recommendedName>
    <alternativeName>
        <fullName evidence="5">Homoserine transacetylase</fullName>
        <shortName evidence="5">HTA</shortName>
    </alternativeName>
</protein>
<feature type="binding site" evidence="5">
    <location>
        <position position="163"/>
    </location>
    <ligand>
        <name>substrate</name>
    </ligand>
</feature>
<dbReference type="InterPro" id="IPR029062">
    <property type="entry name" value="Class_I_gatase-like"/>
</dbReference>
<accession>D5BTI2</accession>
<evidence type="ECO:0000256" key="5">
    <source>
        <dbReference type="HAMAP-Rule" id="MF_00295"/>
    </source>
</evidence>
<dbReference type="EC" id="2.3.1.31" evidence="5"/>
<dbReference type="GO" id="GO:0005737">
    <property type="term" value="C:cytoplasm"/>
    <property type="evidence" value="ECO:0007669"/>
    <property type="project" value="UniProtKB-SubCell"/>
</dbReference>
<dbReference type="OrthoDB" id="9772423at2"/>
<comment type="similarity">
    <text evidence="5">Belongs to the MetA family.</text>
</comment>
<gene>
    <name evidence="5" type="primary">metAA</name>
    <name evidence="7" type="ordered locus">SAR116_1336</name>
</gene>
<dbReference type="PANTHER" id="PTHR20919">
    <property type="entry name" value="HOMOSERINE O-SUCCINYLTRANSFERASE"/>
    <property type="match status" value="1"/>
</dbReference>
<comment type="subcellular location">
    <subcellularLocation>
        <location evidence="5">Cytoplasm</location>
    </subcellularLocation>
</comment>
<dbReference type="GO" id="GO:0008899">
    <property type="term" value="F:homoserine O-succinyltransferase activity"/>
    <property type="evidence" value="ECO:0007669"/>
    <property type="project" value="UniProtKB-UniRule"/>
</dbReference>
<dbReference type="GO" id="GO:0019281">
    <property type="term" value="P:L-methionine biosynthetic process from homoserine via O-succinyl-L-homoserine and cystathionine"/>
    <property type="evidence" value="ECO:0007669"/>
    <property type="project" value="InterPro"/>
</dbReference>
<dbReference type="Pfam" id="PF04204">
    <property type="entry name" value="HTS"/>
    <property type="match status" value="1"/>
</dbReference>
<evidence type="ECO:0000256" key="4">
    <source>
        <dbReference type="ARBA" id="ARBA00023315"/>
    </source>
</evidence>
<dbReference type="PANTHER" id="PTHR20919:SF0">
    <property type="entry name" value="HOMOSERINE O-SUCCINYLTRANSFERASE"/>
    <property type="match status" value="1"/>
</dbReference>
<keyword evidence="8" id="KW-1185">Reference proteome</keyword>
<dbReference type="CDD" id="cd03131">
    <property type="entry name" value="GATase1_HTS"/>
    <property type="match status" value="1"/>
</dbReference>